<evidence type="ECO:0000313" key="1">
    <source>
        <dbReference type="EMBL" id="ESA06826.1"/>
    </source>
</evidence>
<dbReference type="EMBL" id="KI291088">
    <property type="protein sequence ID" value="ESA06826.1"/>
    <property type="molecule type" value="Genomic_DNA"/>
</dbReference>
<organism evidence="1">
    <name type="scientific">Rhizophagus irregularis (strain DAOM 181602 / DAOM 197198 / MUCL 43194)</name>
    <name type="common">Arbuscular mycorrhizal fungus</name>
    <name type="synonym">Glomus intraradices</name>
    <dbReference type="NCBI Taxonomy" id="747089"/>
    <lineage>
        <taxon>Eukaryota</taxon>
        <taxon>Fungi</taxon>
        <taxon>Fungi incertae sedis</taxon>
        <taxon>Mucoromycota</taxon>
        <taxon>Glomeromycotina</taxon>
        <taxon>Glomeromycetes</taxon>
        <taxon>Glomerales</taxon>
        <taxon>Glomeraceae</taxon>
        <taxon>Rhizophagus</taxon>
    </lineage>
</organism>
<sequence>MVLDDKNNNLEDKDTKKKDENNDLEISSISFCYLGFLVLRFDLHGLINVVFKQHFLYLS</sequence>
<protein>
    <submittedName>
        <fullName evidence="1">Uncharacterized protein</fullName>
    </submittedName>
</protein>
<reference evidence="1" key="1">
    <citation type="submission" date="2013-07" db="EMBL/GenBank/DDBJ databases">
        <title>The genome of an arbuscular mycorrhizal fungus provides insights into the evolution of the oldest plant symbiosis.</title>
        <authorList>
            <consortium name="DOE Joint Genome Institute"/>
            <person name="Tisserant E."/>
            <person name="Malbreil M."/>
            <person name="Kuo A."/>
            <person name="Kohler A."/>
            <person name="Symeonidi A."/>
            <person name="Balestrini R."/>
            <person name="Charron P."/>
            <person name="Duensing N."/>
            <person name="Frei-dit-Frey N."/>
            <person name="Gianinazzi-Pearson V."/>
            <person name="Gilbert B."/>
            <person name="Handa Y."/>
            <person name="Hijri M."/>
            <person name="Kaul R."/>
            <person name="Kawaguchi M."/>
            <person name="Krajinski F."/>
            <person name="Lammers P."/>
            <person name="Lapierre D."/>
            <person name="Masclaux F.G."/>
            <person name="Murat C."/>
            <person name="Morin E."/>
            <person name="Ndikumana S."/>
            <person name="Pagni M."/>
            <person name="Petitpierre D."/>
            <person name="Requena N."/>
            <person name="Rosikiewicz P."/>
            <person name="Riley R."/>
            <person name="Saito K."/>
            <person name="San Clemente H."/>
            <person name="Shapiro H."/>
            <person name="van Tuinen D."/>
            <person name="Becard G."/>
            <person name="Bonfante P."/>
            <person name="Paszkowski U."/>
            <person name="Shachar-Hill Y."/>
            <person name="Young J.P."/>
            <person name="Sanders I.R."/>
            <person name="Henrissat B."/>
            <person name="Rensing S.A."/>
            <person name="Grigoriev I.V."/>
            <person name="Corradi N."/>
            <person name="Roux C."/>
            <person name="Martin F."/>
        </authorList>
    </citation>
    <scope>NUCLEOTIDE SEQUENCE</scope>
    <source>
        <strain evidence="1">DAOM 197198</strain>
    </source>
</reference>
<dbReference type="AlphaFoldDB" id="U9TTZ0"/>
<dbReference type="HOGENOM" id="CLU_2961990_0_0_1"/>
<proteinExistence type="predicted"/>
<name>U9TTZ0_RHIID</name>
<accession>U9TTZ0</accession>
<gene>
    <name evidence="1" type="ORF">GLOINDRAFT_33655</name>
</gene>